<evidence type="ECO:0000256" key="1">
    <source>
        <dbReference type="SAM" id="Phobius"/>
    </source>
</evidence>
<dbReference type="AlphaFoldDB" id="A0A6V7QB11"/>
<keyword evidence="1" id="KW-0472">Membrane</keyword>
<sequence>MATSTKSRSSNFLYQVLTLPTKNTRLFLPLFTIITLINFIFILCNFFSMQPLSADIALKAKALVHTDPTSPDYSLLIAAIQKETKELFFELIIYTVIAFLVNAFLRIITFFAVAVTYSGELLTLRELLVKTKRNMKGRS</sequence>
<organism evidence="2">
    <name type="scientific">Ananas comosus var. bracteatus</name>
    <name type="common">red pineapple</name>
    <dbReference type="NCBI Taxonomy" id="296719"/>
    <lineage>
        <taxon>Eukaryota</taxon>
        <taxon>Viridiplantae</taxon>
        <taxon>Streptophyta</taxon>
        <taxon>Embryophyta</taxon>
        <taxon>Tracheophyta</taxon>
        <taxon>Spermatophyta</taxon>
        <taxon>Magnoliopsida</taxon>
        <taxon>Liliopsida</taxon>
        <taxon>Poales</taxon>
        <taxon>Bromeliaceae</taxon>
        <taxon>Bromelioideae</taxon>
        <taxon>Ananas</taxon>
    </lineage>
</organism>
<keyword evidence="1" id="KW-0812">Transmembrane</keyword>
<proteinExistence type="predicted"/>
<dbReference type="PANTHER" id="PTHR34483:SF7">
    <property type="entry name" value="TRANSMEMBRANE PROTEIN"/>
    <property type="match status" value="1"/>
</dbReference>
<protein>
    <submittedName>
        <fullName evidence="2">Uncharacterized protein</fullName>
    </submittedName>
</protein>
<dbReference type="EMBL" id="LR862134">
    <property type="protein sequence ID" value="CAD1840250.1"/>
    <property type="molecule type" value="Genomic_DNA"/>
</dbReference>
<reference evidence="2" key="1">
    <citation type="submission" date="2020-07" db="EMBL/GenBank/DDBJ databases">
        <authorList>
            <person name="Lin J."/>
        </authorList>
    </citation>
    <scope>NUCLEOTIDE SEQUENCE</scope>
</reference>
<name>A0A6V7QB11_ANACO</name>
<gene>
    <name evidence="2" type="ORF">CB5_LOCUS23461</name>
</gene>
<feature type="transmembrane region" description="Helical" evidence="1">
    <location>
        <begin position="26"/>
        <end position="47"/>
    </location>
</feature>
<accession>A0A6V7QB11</accession>
<evidence type="ECO:0000313" key="2">
    <source>
        <dbReference type="EMBL" id="CAD1840250.1"/>
    </source>
</evidence>
<keyword evidence="1" id="KW-1133">Transmembrane helix</keyword>
<dbReference type="PANTHER" id="PTHR34483">
    <property type="entry name" value="OS09G0129800 PROTEIN"/>
    <property type="match status" value="1"/>
</dbReference>
<feature type="transmembrane region" description="Helical" evidence="1">
    <location>
        <begin position="91"/>
        <end position="117"/>
    </location>
</feature>